<evidence type="ECO:0000313" key="2">
    <source>
        <dbReference type="Proteomes" id="UP000051326"/>
    </source>
</evidence>
<dbReference type="EMBL" id="CYSR01000034">
    <property type="protein sequence ID" value="CUI01717.1"/>
    <property type="molecule type" value="Genomic_DNA"/>
</dbReference>
<sequence>MHASFLPHKANTVNATSFECLMSSIKCSPVGQFAPANQFFAVLSDAPVQFMEALIAR</sequence>
<dbReference type="STRING" id="1396826.PHA8399_03863"/>
<evidence type="ECO:0000313" key="1">
    <source>
        <dbReference type="EMBL" id="CUI01717.1"/>
    </source>
</evidence>
<accession>A0A0P1HEB4</accession>
<protein>
    <submittedName>
        <fullName evidence="1">Uncharacterized protein</fullName>
    </submittedName>
</protein>
<proteinExistence type="predicted"/>
<dbReference type="AlphaFoldDB" id="A0A0P1HEB4"/>
<name>A0A0P1HEB4_9RHOB</name>
<dbReference type="Proteomes" id="UP000051326">
    <property type="component" value="Unassembled WGS sequence"/>
</dbReference>
<gene>
    <name evidence="1" type="ORF">PHA8399_03863</name>
</gene>
<organism evidence="1 2">
    <name type="scientific">Leisingera aquaemixtae</name>
    <dbReference type="NCBI Taxonomy" id="1396826"/>
    <lineage>
        <taxon>Bacteria</taxon>
        <taxon>Pseudomonadati</taxon>
        <taxon>Pseudomonadota</taxon>
        <taxon>Alphaproteobacteria</taxon>
        <taxon>Rhodobacterales</taxon>
        <taxon>Roseobacteraceae</taxon>
        <taxon>Leisingera</taxon>
    </lineage>
</organism>
<reference evidence="1 2" key="1">
    <citation type="submission" date="2015-09" db="EMBL/GenBank/DDBJ databases">
        <authorList>
            <consortium name="Swine Surveillance"/>
        </authorList>
    </citation>
    <scope>NUCLEOTIDE SEQUENCE [LARGE SCALE GENOMIC DNA]</scope>
    <source>
        <strain evidence="1 2">CECT 8399</strain>
    </source>
</reference>